<protein>
    <submittedName>
        <fullName evidence="1">Putative secreted protein</fullName>
    </submittedName>
</protein>
<name>A0A2M4C8J2_9DIPT</name>
<dbReference type="EMBL" id="GGFJ01012147">
    <property type="protein sequence ID" value="MBW61288.1"/>
    <property type="molecule type" value="Transcribed_RNA"/>
</dbReference>
<evidence type="ECO:0000313" key="1">
    <source>
        <dbReference type="EMBL" id="MBW61288.1"/>
    </source>
</evidence>
<organism evidence="1">
    <name type="scientific">Anopheles marajoara</name>
    <dbReference type="NCBI Taxonomy" id="58244"/>
    <lineage>
        <taxon>Eukaryota</taxon>
        <taxon>Metazoa</taxon>
        <taxon>Ecdysozoa</taxon>
        <taxon>Arthropoda</taxon>
        <taxon>Hexapoda</taxon>
        <taxon>Insecta</taxon>
        <taxon>Pterygota</taxon>
        <taxon>Neoptera</taxon>
        <taxon>Endopterygota</taxon>
        <taxon>Diptera</taxon>
        <taxon>Nematocera</taxon>
        <taxon>Culicoidea</taxon>
        <taxon>Culicidae</taxon>
        <taxon>Anophelinae</taxon>
        <taxon>Anopheles</taxon>
    </lineage>
</organism>
<reference evidence="1" key="1">
    <citation type="submission" date="2018-01" db="EMBL/GenBank/DDBJ databases">
        <title>An insight into the sialome of Amazonian anophelines.</title>
        <authorList>
            <person name="Ribeiro J.M."/>
            <person name="Scarpassa V."/>
            <person name="Calvo E."/>
        </authorList>
    </citation>
    <scope>NUCLEOTIDE SEQUENCE</scope>
    <source>
        <tissue evidence="1">Salivary glands</tissue>
    </source>
</reference>
<accession>A0A2M4C8J2</accession>
<sequence>MLQLALGALYALRLVAGEVRKFIHHLRVRDVDTGVAATVLARTDLIVQPRETQQGHDVGILLLDSDVDWPTSLRVGDIVPSLVLQQQVSLGGGTLIGGHVERGATVSIGRVDGGPV</sequence>
<dbReference type="AlphaFoldDB" id="A0A2M4C8J2"/>
<proteinExistence type="predicted"/>